<comment type="caution">
    <text evidence="2">The sequence shown here is derived from an EMBL/GenBank/DDBJ whole genome shotgun (WGS) entry which is preliminary data.</text>
</comment>
<keyword evidence="1" id="KW-0812">Transmembrane</keyword>
<evidence type="ECO:0000313" key="2">
    <source>
        <dbReference type="EMBL" id="RNA02417.1"/>
    </source>
</evidence>
<protein>
    <submittedName>
        <fullName evidence="2">Uncharacterized protein</fullName>
    </submittedName>
</protein>
<dbReference type="InterPro" id="IPR017956">
    <property type="entry name" value="AT_hook_DNA-bd_motif"/>
</dbReference>
<dbReference type="PRINTS" id="PR00929">
    <property type="entry name" value="ATHOOK"/>
</dbReference>
<keyword evidence="3" id="KW-1185">Reference proteome</keyword>
<keyword evidence="1" id="KW-1133">Transmembrane helix</keyword>
<dbReference type="SMART" id="SM00384">
    <property type="entry name" value="AT_hook"/>
    <property type="match status" value="2"/>
</dbReference>
<evidence type="ECO:0000313" key="3">
    <source>
        <dbReference type="Proteomes" id="UP000276133"/>
    </source>
</evidence>
<dbReference type="Gene3D" id="2.120.10.30">
    <property type="entry name" value="TolB, C-terminal domain"/>
    <property type="match status" value="1"/>
</dbReference>
<gene>
    <name evidence="2" type="ORF">BpHYR1_014821</name>
</gene>
<sequence length="259" mass="28755">MKISVEKSCSVVFSRYKKESDNLNLKIYENRIMSQKEIKLKGYKLCIIPEEAKTISIGQKRKRGRPKKQKAALFYPNDCDLSSSENESNPEQAVVKQQSPSDSVIEATVQATVDLPRKRGRPKKSTTQGKESKLISPLLVIFVILKKFNLSPPKNISQRFATIADTALITLTAPLDNASKSFKILKHKKNPCSNSSCSHLCLLKSDTDYECSCPDDGKFLDGEASTCDSAASLITIPIVVIAILIISLFGLYSYKKKSE</sequence>
<evidence type="ECO:0000256" key="1">
    <source>
        <dbReference type="SAM" id="Phobius"/>
    </source>
</evidence>
<proteinExistence type="predicted"/>
<feature type="transmembrane region" description="Helical" evidence="1">
    <location>
        <begin position="233"/>
        <end position="254"/>
    </location>
</feature>
<dbReference type="InterPro" id="IPR011042">
    <property type="entry name" value="6-blade_b-propeller_TolB-like"/>
</dbReference>
<dbReference type="GO" id="GO:0003677">
    <property type="term" value="F:DNA binding"/>
    <property type="evidence" value="ECO:0007669"/>
    <property type="project" value="InterPro"/>
</dbReference>
<name>A0A3M7PTD2_BRAPC</name>
<dbReference type="AlphaFoldDB" id="A0A3M7PTD2"/>
<accession>A0A3M7PTD2</accession>
<keyword evidence="1" id="KW-0472">Membrane</keyword>
<dbReference type="Proteomes" id="UP000276133">
    <property type="component" value="Unassembled WGS sequence"/>
</dbReference>
<feature type="non-terminal residue" evidence="2">
    <location>
        <position position="259"/>
    </location>
</feature>
<reference evidence="2 3" key="1">
    <citation type="journal article" date="2018" name="Sci. Rep.">
        <title>Genomic signatures of local adaptation to the degree of environmental predictability in rotifers.</title>
        <authorList>
            <person name="Franch-Gras L."/>
            <person name="Hahn C."/>
            <person name="Garcia-Roger E.M."/>
            <person name="Carmona M.J."/>
            <person name="Serra M."/>
            <person name="Gomez A."/>
        </authorList>
    </citation>
    <scope>NUCLEOTIDE SEQUENCE [LARGE SCALE GENOMIC DNA]</scope>
    <source>
        <strain evidence="2">HYR1</strain>
    </source>
</reference>
<dbReference type="EMBL" id="REGN01008893">
    <property type="protein sequence ID" value="RNA02417.1"/>
    <property type="molecule type" value="Genomic_DNA"/>
</dbReference>
<organism evidence="2 3">
    <name type="scientific">Brachionus plicatilis</name>
    <name type="common">Marine rotifer</name>
    <name type="synonym">Brachionus muelleri</name>
    <dbReference type="NCBI Taxonomy" id="10195"/>
    <lineage>
        <taxon>Eukaryota</taxon>
        <taxon>Metazoa</taxon>
        <taxon>Spiralia</taxon>
        <taxon>Gnathifera</taxon>
        <taxon>Rotifera</taxon>
        <taxon>Eurotatoria</taxon>
        <taxon>Monogononta</taxon>
        <taxon>Pseudotrocha</taxon>
        <taxon>Ploima</taxon>
        <taxon>Brachionidae</taxon>
        <taxon>Brachionus</taxon>
    </lineage>
</organism>